<proteinExistence type="predicted"/>
<dbReference type="AlphaFoldDB" id="A0A7W6DFP8"/>
<keyword evidence="2" id="KW-0472">Membrane</keyword>
<sequence length="96" mass="10859">MTFAGPTFVLAIIAMSTLGWMFTTWVRARHGYPVENEWRGTVDRSEPDAGRKIDLLASENEKLMGRISRLEDRIAVLERIATDPAARTAREIDALR</sequence>
<feature type="transmembrane region" description="Helical" evidence="2">
    <location>
        <begin position="6"/>
        <end position="26"/>
    </location>
</feature>
<keyword evidence="2" id="KW-1133">Transmembrane helix</keyword>
<gene>
    <name evidence="3" type="ORF">GGR44_001596</name>
</gene>
<dbReference type="Proteomes" id="UP000552757">
    <property type="component" value="Unassembled WGS sequence"/>
</dbReference>
<feature type="coiled-coil region" evidence="1">
    <location>
        <begin position="53"/>
        <end position="80"/>
    </location>
</feature>
<accession>A0A7W6DFP8</accession>
<dbReference type="RefSeq" id="WP_183955036.1">
    <property type="nucleotide sequence ID" value="NZ_JACIEB010000003.1"/>
</dbReference>
<evidence type="ECO:0000313" key="4">
    <source>
        <dbReference type="Proteomes" id="UP000552757"/>
    </source>
</evidence>
<protein>
    <recommendedName>
        <fullName evidence="5">Envelope stress response membrane protein PspB</fullName>
    </recommendedName>
</protein>
<keyword evidence="4" id="KW-1185">Reference proteome</keyword>
<keyword evidence="1" id="KW-0175">Coiled coil</keyword>
<keyword evidence="2" id="KW-0812">Transmembrane</keyword>
<organism evidence="3 4">
    <name type="scientific">Sphingobium fontiphilum</name>
    <dbReference type="NCBI Taxonomy" id="944425"/>
    <lineage>
        <taxon>Bacteria</taxon>
        <taxon>Pseudomonadati</taxon>
        <taxon>Pseudomonadota</taxon>
        <taxon>Alphaproteobacteria</taxon>
        <taxon>Sphingomonadales</taxon>
        <taxon>Sphingomonadaceae</taxon>
        <taxon>Sphingobium</taxon>
    </lineage>
</organism>
<evidence type="ECO:0000313" key="3">
    <source>
        <dbReference type="EMBL" id="MBB3981937.1"/>
    </source>
</evidence>
<evidence type="ECO:0000256" key="1">
    <source>
        <dbReference type="SAM" id="Coils"/>
    </source>
</evidence>
<comment type="caution">
    <text evidence="3">The sequence shown here is derived from an EMBL/GenBank/DDBJ whole genome shotgun (WGS) entry which is preliminary data.</text>
</comment>
<name>A0A7W6DFP8_9SPHN</name>
<dbReference type="EMBL" id="JACIEB010000003">
    <property type="protein sequence ID" value="MBB3981937.1"/>
    <property type="molecule type" value="Genomic_DNA"/>
</dbReference>
<evidence type="ECO:0000256" key="2">
    <source>
        <dbReference type="SAM" id="Phobius"/>
    </source>
</evidence>
<reference evidence="3 4" key="1">
    <citation type="submission" date="2020-08" db="EMBL/GenBank/DDBJ databases">
        <title>Genomic Encyclopedia of Type Strains, Phase IV (KMG-IV): sequencing the most valuable type-strain genomes for metagenomic binning, comparative biology and taxonomic classification.</title>
        <authorList>
            <person name="Goeker M."/>
        </authorList>
    </citation>
    <scope>NUCLEOTIDE SEQUENCE [LARGE SCALE GENOMIC DNA]</scope>
    <source>
        <strain evidence="3 4">DSM 29348</strain>
    </source>
</reference>
<evidence type="ECO:0008006" key="5">
    <source>
        <dbReference type="Google" id="ProtNLM"/>
    </source>
</evidence>